<gene>
    <name evidence="2" type="ORF">BV898_03177</name>
</gene>
<dbReference type="EMBL" id="MTYJ01000015">
    <property type="protein sequence ID" value="OQV22738.1"/>
    <property type="molecule type" value="Genomic_DNA"/>
</dbReference>
<reference evidence="3" key="1">
    <citation type="submission" date="2017-01" db="EMBL/GenBank/DDBJ databases">
        <title>Comparative genomics of anhydrobiosis in the tardigrade Hypsibius dujardini.</title>
        <authorList>
            <person name="Yoshida Y."/>
            <person name="Koutsovoulos G."/>
            <person name="Laetsch D."/>
            <person name="Stevens L."/>
            <person name="Kumar S."/>
            <person name="Horikawa D."/>
            <person name="Ishino K."/>
            <person name="Komine S."/>
            <person name="Tomita M."/>
            <person name="Blaxter M."/>
            <person name="Arakawa K."/>
        </authorList>
    </citation>
    <scope>NUCLEOTIDE SEQUENCE [LARGE SCALE GENOMIC DNA]</scope>
    <source>
        <strain evidence="3">Z151</strain>
    </source>
</reference>
<accession>A0A1W0X5Q9</accession>
<evidence type="ECO:0000313" key="3">
    <source>
        <dbReference type="Proteomes" id="UP000192578"/>
    </source>
</evidence>
<protein>
    <submittedName>
        <fullName evidence="2">Uncharacterized protein</fullName>
    </submittedName>
</protein>
<evidence type="ECO:0000256" key="1">
    <source>
        <dbReference type="SAM" id="MobiDB-lite"/>
    </source>
</evidence>
<dbReference type="Proteomes" id="UP000192578">
    <property type="component" value="Unassembled WGS sequence"/>
</dbReference>
<proteinExistence type="predicted"/>
<evidence type="ECO:0000313" key="2">
    <source>
        <dbReference type="EMBL" id="OQV22738.1"/>
    </source>
</evidence>
<organism evidence="2 3">
    <name type="scientific">Hypsibius exemplaris</name>
    <name type="common">Freshwater tardigrade</name>
    <dbReference type="NCBI Taxonomy" id="2072580"/>
    <lineage>
        <taxon>Eukaryota</taxon>
        <taxon>Metazoa</taxon>
        <taxon>Ecdysozoa</taxon>
        <taxon>Tardigrada</taxon>
        <taxon>Eutardigrada</taxon>
        <taxon>Parachela</taxon>
        <taxon>Hypsibioidea</taxon>
        <taxon>Hypsibiidae</taxon>
        <taxon>Hypsibius</taxon>
    </lineage>
</organism>
<sequence>MFALRPSKKAKITDEDAPNDTQSVSGVDSINDYLQSDLSKPEEQSPLQTAVEAVESCFKLVSSATKGSHKIYRCKICFKNQEVARQQSYRAKTDAYCKESGGEKPYTSRENYVSSDKHLICVQQD</sequence>
<dbReference type="AlphaFoldDB" id="A0A1W0X5Q9"/>
<keyword evidence="3" id="KW-1185">Reference proteome</keyword>
<feature type="compositionally biased region" description="Basic residues" evidence="1">
    <location>
        <begin position="1"/>
        <end position="10"/>
    </location>
</feature>
<feature type="region of interest" description="Disordered" evidence="1">
    <location>
        <begin position="1"/>
        <end position="27"/>
    </location>
</feature>
<name>A0A1W0X5Q9_HYPEX</name>
<comment type="caution">
    <text evidence="2">The sequence shown here is derived from an EMBL/GenBank/DDBJ whole genome shotgun (WGS) entry which is preliminary data.</text>
</comment>